<comment type="caution">
    <text evidence="2">The sequence shown here is derived from an EMBL/GenBank/DDBJ whole genome shotgun (WGS) entry which is preliminary data.</text>
</comment>
<proteinExistence type="predicted"/>
<dbReference type="PANTHER" id="PTHR37292:SF2">
    <property type="entry name" value="DUF262 DOMAIN-CONTAINING PROTEIN"/>
    <property type="match status" value="1"/>
</dbReference>
<gene>
    <name evidence="2" type="ORF">BV056_01290</name>
</gene>
<evidence type="ECO:0000259" key="1">
    <source>
        <dbReference type="Pfam" id="PF03235"/>
    </source>
</evidence>
<accession>A0AB37B544</accession>
<sequence length="571" mass="67942">MSFQLPISILEAIEKIDSNEYLLPAIQREFVWSSDKIEWLFDSLMKGYPISSLLLWKVEGKTAKDYQFYKFINEYRERYKIHNEEFSTSNENSFEAILDGQQRLTSLYLGLKGSYAYKGYRKKWEDNEDSIPTRHLYLNISNTLSDQEDGREYEFSFLDKNKTDGKELYIENEIYWFRVGNILNYKNDELFDEFVDNIDNKISKKIVRKLRTVIIKEKTLNYFLEKAQDLNKALNIFIRINSGGEPLNFSDLIMSIAIANWDKKDARKEIHNLVDNIREKGFTISKDLILRTYLYLYSKDIKFKINNFSKDNAKYFEKYWLNIRNAILSTFDLLRSFGFNEYSLTSKNAVLPIIYYLYHKGIYTDFTRKTCYKSDREAIKKWLHSALIKRIFSASTDTILLQIRQTFTDDVVNKPLKNEITYFPKEFKELKTFSINNEFIEDLLLTQKDDKYAFSILSLLYPNLDYKNNNFHKDHIHPVSQFNKLSKQDSKNYNWEIYNSIYNLQLLDENENTSKKDASLEEWVNKNAKSDRKSFLNNHLIPDVDLSIGNFNKFFKERKTILIKKLSDLLS</sequence>
<name>A0AB37B544_HAEIF</name>
<dbReference type="Pfam" id="PF03235">
    <property type="entry name" value="GmrSD_N"/>
    <property type="match status" value="1"/>
</dbReference>
<dbReference type="RefSeq" id="WP_105888150.1">
    <property type="nucleotide sequence ID" value="NZ_CP135818.1"/>
</dbReference>
<dbReference type="EMBL" id="NEBD01000023">
    <property type="protein sequence ID" value="PRJ25329.1"/>
    <property type="molecule type" value="Genomic_DNA"/>
</dbReference>
<reference evidence="2" key="1">
    <citation type="submission" date="2017-04" db="EMBL/GenBank/DDBJ databases">
        <title>Haemophilus influenzae in COPD genome sequencing project.</title>
        <authorList>
            <person name="Murphy T.F."/>
            <person name="Kong Y."/>
            <person name="Nadendla S."/>
            <person name="Tettelin H."/>
            <person name="Pettigrew M."/>
        </authorList>
    </citation>
    <scope>NUCLEOTIDE SEQUENCE [LARGE SCALE GENOMIC DNA]</scope>
    <source>
        <strain evidence="2">39P1H1</strain>
    </source>
</reference>
<protein>
    <recommendedName>
        <fullName evidence="1">GmrSD restriction endonucleases N-terminal domain-containing protein</fullName>
    </recommendedName>
</protein>
<dbReference type="AlphaFoldDB" id="A0AB37B544"/>
<dbReference type="PANTHER" id="PTHR37292">
    <property type="entry name" value="VNG6097C"/>
    <property type="match status" value="1"/>
</dbReference>
<dbReference type="InterPro" id="IPR004919">
    <property type="entry name" value="GmrSD_N"/>
</dbReference>
<evidence type="ECO:0000313" key="2">
    <source>
        <dbReference type="EMBL" id="PRJ25329.1"/>
    </source>
</evidence>
<feature type="domain" description="GmrSD restriction endonucleases N-terminal" evidence="1">
    <location>
        <begin position="11"/>
        <end position="256"/>
    </location>
</feature>
<organism evidence="2">
    <name type="scientific">Haemophilus influenzae</name>
    <dbReference type="NCBI Taxonomy" id="727"/>
    <lineage>
        <taxon>Bacteria</taxon>
        <taxon>Pseudomonadati</taxon>
        <taxon>Pseudomonadota</taxon>
        <taxon>Gammaproteobacteria</taxon>
        <taxon>Pasteurellales</taxon>
        <taxon>Pasteurellaceae</taxon>
        <taxon>Haemophilus</taxon>
    </lineage>
</organism>